<name>A0A849AD30_9ACTN</name>
<protein>
    <submittedName>
        <fullName evidence="9">DUF2156 domain-containing protein</fullName>
    </submittedName>
</protein>
<keyword evidence="5 7" id="KW-0472">Membrane</keyword>
<comment type="caution">
    <text evidence="9">The sequence shown here is derived from an EMBL/GenBank/DDBJ whole genome shotgun (WGS) entry which is preliminary data.</text>
</comment>
<dbReference type="PANTHER" id="PTHR34697">
    <property type="entry name" value="PHOSPHATIDYLGLYCEROL LYSYLTRANSFERASE"/>
    <property type="match status" value="1"/>
</dbReference>
<reference evidence="9 10" key="1">
    <citation type="submission" date="2020-05" db="EMBL/GenBank/DDBJ databases">
        <title>Nakamurella sp. DB0629 isolated from air conditioner.</title>
        <authorList>
            <person name="Kim D.H."/>
            <person name="Kim D.-U."/>
        </authorList>
    </citation>
    <scope>NUCLEOTIDE SEQUENCE [LARGE SCALE GENOMIC DNA]</scope>
    <source>
        <strain evidence="9 10">DB0629</strain>
    </source>
</reference>
<feature type="transmembrane region" description="Helical" evidence="7">
    <location>
        <begin position="306"/>
        <end position="328"/>
    </location>
</feature>
<accession>A0A849AD30</accession>
<comment type="subcellular location">
    <subcellularLocation>
        <location evidence="1">Cell membrane</location>
        <topology evidence="1">Multi-pass membrane protein</topology>
    </subcellularLocation>
</comment>
<evidence type="ECO:0000256" key="5">
    <source>
        <dbReference type="ARBA" id="ARBA00023136"/>
    </source>
</evidence>
<feature type="transmembrane region" description="Helical" evidence="7">
    <location>
        <begin position="244"/>
        <end position="261"/>
    </location>
</feature>
<feature type="transmembrane region" description="Helical" evidence="7">
    <location>
        <begin position="44"/>
        <end position="63"/>
    </location>
</feature>
<evidence type="ECO:0000313" key="10">
    <source>
        <dbReference type="Proteomes" id="UP000562984"/>
    </source>
</evidence>
<feature type="transmembrane region" description="Helical" evidence="7">
    <location>
        <begin position="348"/>
        <end position="369"/>
    </location>
</feature>
<gene>
    <name evidence="9" type="ORF">HKD39_11780</name>
</gene>
<evidence type="ECO:0000256" key="1">
    <source>
        <dbReference type="ARBA" id="ARBA00004651"/>
    </source>
</evidence>
<proteinExistence type="predicted"/>
<evidence type="ECO:0000313" key="9">
    <source>
        <dbReference type="EMBL" id="NNG36380.1"/>
    </source>
</evidence>
<feature type="region of interest" description="Disordered" evidence="6">
    <location>
        <begin position="1"/>
        <end position="21"/>
    </location>
</feature>
<keyword evidence="2" id="KW-1003">Cell membrane</keyword>
<feature type="transmembrane region" description="Helical" evidence="7">
    <location>
        <begin position="214"/>
        <end position="232"/>
    </location>
</feature>
<evidence type="ECO:0000256" key="2">
    <source>
        <dbReference type="ARBA" id="ARBA00022475"/>
    </source>
</evidence>
<feature type="transmembrane region" description="Helical" evidence="7">
    <location>
        <begin position="190"/>
        <end position="208"/>
    </location>
</feature>
<feature type="transmembrane region" description="Helical" evidence="7">
    <location>
        <begin position="128"/>
        <end position="147"/>
    </location>
</feature>
<keyword evidence="3 7" id="KW-0812">Transmembrane</keyword>
<dbReference type="InterPro" id="IPR024320">
    <property type="entry name" value="LPG_synthase_C"/>
</dbReference>
<evidence type="ECO:0000256" key="7">
    <source>
        <dbReference type="SAM" id="Phobius"/>
    </source>
</evidence>
<dbReference type="InterPro" id="IPR051211">
    <property type="entry name" value="PG_lysyltransferase"/>
</dbReference>
<keyword evidence="4 7" id="KW-1133">Transmembrane helix</keyword>
<dbReference type="GO" id="GO:0005886">
    <property type="term" value="C:plasma membrane"/>
    <property type="evidence" value="ECO:0007669"/>
    <property type="project" value="UniProtKB-SubCell"/>
</dbReference>
<dbReference type="EMBL" id="JABEND010000006">
    <property type="protein sequence ID" value="NNG36380.1"/>
    <property type="molecule type" value="Genomic_DNA"/>
</dbReference>
<dbReference type="GO" id="GO:0055091">
    <property type="term" value="P:phospholipid homeostasis"/>
    <property type="evidence" value="ECO:0007669"/>
    <property type="project" value="TreeGrafter"/>
</dbReference>
<evidence type="ECO:0000259" key="8">
    <source>
        <dbReference type="Pfam" id="PF09924"/>
    </source>
</evidence>
<dbReference type="GO" id="GO:0016755">
    <property type="term" value="F:aminoacyltransferase activity"/>
    <property type="evidence" value="ECO:0007669"/>
    <property type="project" value="TreeGrafter"/>
</dbReference>
<evidence type="ECO:0000256" key="3">
    <source>
        <dbReference type="ARBA" id="ARBA00022692"/>
    </source>
</evidence>
<feature type="transmembrane region" description="Helical" evidence="7">
    <location>
        <begin position="96"/>
        <end position="116"/>
    </location>
</feature>
<evidence type="ECO:0000256" key="6">
    <source>
        <dbReference type="SAM" id="MobiDB-lite"/>
    </source>
</evidence>
<dbReference type="PANTHER" id="PTHR34697:SF2">
    <property type="entry name" value="PHOSPHATIDYLGLYCEROL LYSYLTRANSFERASE"/>
    <property type="match status" value="1"/>
</dbReference>
<organism evidence="9 10">
    <name type="scientific">Nakamurella aerolata</name>
    <dbReference type="NCBI Taxonomy" id="1656892"/>
    <lineage>
        <taxon>Bacteria</taxon>
        <taxon>Bacillati</taxon>
        <taxon>Actinomycetota</taxon>
        <taxon>Actinomycetes</taxon>
        <taxon>Nakamurellales</taxon>
        <taxon>Nakamurellaceae</taxon>
        <taxon>Nakamurella</taxon>
    </lineage>
</organism>
<dbReference type="Gene3D" id="1.20.1540.10">
    <property type="entry name" value="Rhomboid-like"/>
    <property type="match status" value="1"/>
</dbReference>
<feature type="domain" description="Phosphatidylglycerol lysyltransferase C-terminal" evidence="8">
    <location>
        <begin position="391"/>
        <end position="690"/>
    </location>
</feature>
<dbReference type="InterPro" id="IPR035952">
    <property type="entry name" value="Rhomboid-like_sf"/>
</dbReference>
<dbReference type="SUPFAM" id="SSF144091">
    <property type="entry name" value="Rhomboid-like"/>
    <property type="match status" value="1"/>
</dbReference>
<feature type="transmembrane region" description="Helical" evidence="7">
    <location>
        <begin position="281"/>
        <end position="299"/>
    </location>
</feature>
<evidence type="ECO:0000256" key="4">
    <source>
        <dbReference type="ARBA" id="ARBA00022989"/>
    </source>
</evidence>
<dbReference type="Proteomes" id="UP000562984">
    <property type="component" value="Unassembled WGS sequence"/>
</dbReference>
<keyword evidence="10" id="KW-1185">Reference proteome</keyword>
<dbReference type="AlphaFoldDB" id="A0A849AD30"/>
<dbReference type="RefSeq" id="WP_171200078.1">
    <property type="nucleotide sequence ID" value="NZ_JABEND010000006.1"/>
</dbReference>
<sequence>MMQTDSRAAASTGERADAEVAGGPAARVREFGTKVLALARRRPFTAGYVTLTMVLAVATGALWDSIESRSWYDDIAYGLPAFADGKWWTLVTGLPFAIHPWLYIFVAGAFALVCGYAEGKLGTRRTAVITLGYQFVAILLTALILWIFKDSSWEWARVMARETDVGLSAGMMAVISVASAAVPPPWRLRLRLAIWAYVLFAFTFLGLLADLEHLLAVLLSLPIASRLAGPALLKAPARPTVREFRLLAFVAAWVSVASQWVLILSPDRLTPFGPSGANTDAWWVVALNFVITALIANALRRGRRWAYLVELVLLTLSLVLLLLIWALVAVPDWVTSADEFAPGDFPQLVTGTVVVLGELALLVWARSAFKVPRGSKRRQALGTSQQSTAKELLQRYGGGSLSWMSTWPENIHFISADGQAYLAFRRYAGVAIGLGDPIGPLGSAATVLGEFIDMCDRIALVPCLFSCSGATAALTAERGWQSVQVAEDTLVDLPDLEFKGKKWQDVRTAINKAAKQDVEFRLVTLADEPWSTVRRVEQISQEWLGNKELPEMGFTLGGVDEALDREVRVGLAVGPDGTLHGVTSWLPVYGPDGVVRGWTLDLMRRVPDGFKPTVEFLIGSACMAFKAEGAQVVSLSGAPLVRSDPGGERSPVEAFLDGLSESLEPVYGFRSLHFFKQKFQPRVEPMYLAFRDEADLPRIGVALTRAFLPDAGLKELLSIAGNRK</sequence>
<feature type="transmembrane region" description="Helical" evidence="7">
    <location>
        <begin position="167"/>
        <end position="183"/>
    </location>
</feature>
<dbReference type="Pfam" id="PF09924">
    <property type="entry name" value="LPG_synthase_C"/>
    <property type="match status" value="1"/>
</dbReference>